<evidence type="ECO:0000256" key="1">
    <source>
        <dbReference type="ARBA" id="ARBA00004123"/>
    </source>
</evidence>
<evidence type="ECO:0000256" key="3">
    <source>
        <dbReference type="ARBA" id="ARBA00022737"/>
    </source>
</evidence>
<keyword evidence="10" id="KW-1185">Reference proteome</keyword>
<dbReference type="SMART" id="SM00355">
    <property type="entry name" value="ZnF_C2H2"/>
    <property type="match status" value="4"/>
</dbReference>
<dbReference type="PROSITE" id="PS50157">
    <property type="entry name" value="ZINC_FINGER_C2H2_2"/>
    <property type="match status" value="4"/>
</dbReference>
<feature type="domain" description="C2H2-type" evidence="8">
    <location>
        <begin position="167"/>
        <end position="198"/>
    </location>
</feature>
<accession>A0A8C3SH25</accession>
<keyword evidence="2" id="KW-0479">Metal-binding</keyword>
<dbReference type="GO" id="GO:0010468">
    <property type="term" value="P:regulation of gene expression"/>
    <property type="evidence" value="ECO:0007669"/>
    <property type="project" value="UniProtKB-ARBA"/>
</dbReference>
<evidence type="ECO:0000256" key="4">
    <source>
        <dbReference type="ARBA" id="ARBA00022771"/>
    </source>
</evidence>
<reference evidence="9" key="1">
    <citation type="submission" date="2025-08" db="UniProtKB">
        <authorList>
            <consortium name="Ensembl"/>
        </authorList>
    </citation>
    <scope>IDENTIFICATION</scope>
</reference>
<evidence type="ECO:0000256" key="2">
    <source>
        <dbReference type="ARBA" id="ARBA00022723"/>
    </source>
</evidence>
<evidence type="ECO:0000259" key="8">
    <source>
        <dbReference type="PROSITE" id="PS50157"/>
    </source>
</evidence>
<dbReference type="Proteomes" id="UP000694403">
    <property type="component" value="Unplaced"/>
</dbReference>
<feature type="domain" description="C2H2-type" evidence="8">
    <location>
        <begin position="139"/>
        <end position="166"/>
    </location>
</feature>
<dbReference type="GO" id="GO:0008270">
    <property type="term" value="F:zinc ion binding"/>
    <property type="evidence" value="ECO:0007669"/>
    <property type="project" value="UniProtKB-KW"/>
</dbReference>
<dbReference type="Ensembl" id="ENSCSRT00000015387.1">
    <property type="protein sequence ID" value="ENSCSRP00000014761.1"/>
    <property type="gene ID" value="ENSCSRG00000011257.1"/>
</dbReference>
<proteinExistence type="predicted"/>
<dbReference type="InterPro" id="IPR050826">
    <property type="entry name" value="Krueppel_C2H2_ZnFinger"/>
</dbReference>
<keyword evidence="3" id="KW-0677">Repeat</keyword>
<dbReference type="FunFam" id="3.30.160.60:FF:002343">
    <property type="entry name" value="Zinc finger protein 33A"/>
    <property type="match status" value="3"/>
</dbReference>
<dbReference type="FunFam" id="3.30.160.60:FF:000744">
    <property type="entry name" value="zinc finger E-box-binding homeobox 1"/>
    <property type="match status" value="1"/>
</dbReference>
<dbReference type="Pfam" id="PF00096">
    <property type="entry name" value="zf-C2H2"/>
    <property type="match status" value="4"/>
</dbReference>
<organism evidence="9 10">
    <name type="scientific">Chelydra serpentina</name>
    <name type="common">Snapping turtle</name>
    <name type="synonym">Testudo serpentina</name>
    <dbReference type="NCBI Taxonomy" id="8475"/>
    <lineage>
        <taxon>Eukaryota</taxon>
        <taxon>Metazoa</taxon>
        <taxon>Chordata</taxon>
        <taxon>Craniata</taxon>
        <taxon>Vertebrata</taxon>
        <taxon>Euteleostomi</taxon>
        <taxon>Archelosauria</taxon>
        <taxon>Testudinata</taxon>
        <taxon>Testudines</taxon>
        <taxon>Cryptodira</taxon>
        <taxon>Durocryptodira</taxon>
        <taxon>Americhelydia</taxon>
        <taxon>Chelydroidea</taxon>
        <taxon>Chelydridae</taxon>
        <taxon>Chelydra</taxon>
    </lineage>
</organism>
<keyword evidence="4 7" id="KW-0863">Zinc-finger</keyword>
<evidence type="ECO:0000313" key="10">
    <source>
        <dbReference type="Proteomes" id="UP000694403"/>
    </source>
</evidence>
<reference evidence="9" key="2">
    <citation type="submission" date="2025-09" db="UniProtKB">
        <authorList>
            <consortium name="Ensembl"/>
        </authorList>
    </citation>
    <scope>IDENTIFICATION</scope>
</reference>
<name>A0A8C3SH25_CHESE</name>
<evidence type="ECO:0000313" key="9">
    <source>
        <dbReference type="Ensembl" id="ENSCSRP00000014761.1"/>
    </source>
</evidence>
<protein>
    <recommendedName>
        <fullName evidence="8">C2H2-type domain-containing protein</fullName>
    </recommendedName>
</protein>
<dbReference type="InterPro" id="IPR013087">
    <property type="entry name" value="Znf_C2H2_type"/>
</dbReference>
<dbReference type="FunFam" id="3.30.160.60:FF:000688">
    <property type="entry name" value="zinc finger protein 197 isoform X1"/>
    <property type="match status" value="1"/>
</dbReference>
<dbReference type="GO" id="GO:0005634">
    <property type="term" value="C:nucleus"/>
    <property type="evidence" value="ECO:0007669"/>
    <property type="project" value="UniProtKB-SubCell"/>
</dbReference>
<dbReference type="SUPFAM" id="SSF57667">
    <property type="entry name" value="beta-beta-alpha zinc fingers"/>
    <property type="match status" value="2"/>
</dbReference>
<evidence type="ECO:0000256" key="5">
    <source>
        <dbReference type="ARBA" id="ARBA00022833"/>
    </source>
</evidence>
<evidence type="ECO:0000256" key="7">
    <source>
        <dbReference type="PROSITE-ProRule" id="PRU00042"/>
    </source>
</evidence>
<comment type="subcellular location">
    <subcellularLocation>
        <location evidence="1">Nucleus</location>
    </subcellularLocation>
</comment>
<feature type="domain" description="C2H2-type" evidence="8">
    <location>
        <begin position="111"/>
        <end position="138"/>
    </location>
</feature>
<evidence type="ECO:0000256" key="6">
    <source>
        <dbReference type="ARBA" id="ARBA00023242"/>
    </source>
</evidence>
<sequence length="259" mass="29520">SPLVLQPRSTHGVGAYAFDDGRGSCGFEQPGRWPEDFVFKKRLGLKKSQHSNTQQISASRCCHLFLFPKQDLRFTKLSCEKRWVQSTHSGEGHENLHIKSQQGIQMAQRKHVCIECEKSFCSSSSLLRHRRTHTGERPYRCPDCGKGFISNSSLISHRRMHTGERPYKCPDCEKAFIANKSLSKTLIRHQRIHTGEKPYKCFECGKCFRASSTLTIHRRLHTGEKPYKCPECGKSFRSSTEVGDRQTGTELDVFGLGEL</sequence>
<dbReference type="PROSITE" id="PS00028">
    <property type="entry name" value="ZINC_FINGER_C2H2_1"/>
    <property type="match status" value="3"/>
</dbReference>
<dbReference type="AlphaFoldDB" id="A0A8C3SH25"/>
<keyword evidence="5" id="KW-0862">Zinc</keyword>
<dbReference type="InterPro" id="IPR036236">
    <property type="entry name" value="Znf_C2H2_sf"/>
</dbReference>
<keyword evidence="6" id="KW-0539">Nucleus</keyword>
<feature type="domain" description="C2H2-type" evidence="8">
    <location>
        <begin position="199"/>
        <end position="226"/>
    </location>
</feature>
<dbReference type="Gene3D" id="3.30.160.60">
    <property type="entry name" value="Classic Zinc Finger"/>
    <property type="match status" value="5"/>
</dbReference>
<dbReference type="PANTHER" id="PTHR24377">
    <property type="entry name" value="IP01015P-RELATED"/>
    <property type="match status" value="1"/>
</dbReference>